<proteinExistence type="predicted"/>
<dbReference type="EMBL" id="BQKI01000001">
    <property type="protein sequence ID" value="GJM87541.1"/>
    <property type="molecule type" value="Genomic_DNA"/>
</dbReference>
<dbReference type="AlphaFoldDB" id="A0AAV5BM65"/>
<keyword evidence="2" id="KW-1185">Reference proteome</keyword>
<accession>A0AAV5BM65</accession>
<gene>
    <name evidence="1" type="primary">ga03506</name>
    <name evidence="1" type="ORF">PR202_ga03506</name>
</gene>
<evidence type="ECO:0000313" key="2">
    <source>
        <dbReference type="Proteomes" id="UP001054889"/>
    </source>
</evidence>
<reference evidence="1" key="2">
    <citation type="submission" date="2021-12" db="EMBL/GenBank/DDBJ databases">
        <title>Resequencing data analysis of finger millet.</title>
        <authorList>
            <person name="Hatakeyama M."/>
            <person name="Aluri S."/>
            <person name="Balachadran M.T."/>
            <person name="Sivarajan S.R."/>
            <person name="Poveda L."/>
            <person name="Shimizu-Inatsugi R."/>
            <person name="Schlapbach R."/>
            <person name="Sreeman S.M."/>
            <person name="Shimizu K.K."/>
        </authorList>
    </citation>
    <scope>NUCLEOTIDE SEQUENCE</scope>
</reference>
<protein>
    <submittedName>
        <fullName evidence="1">Uncharacterized protein</fullName>
    </submittedName>
</protein>
<comment type="caution">
    <text evidence="1">The sequence shown here is derived from an EMBL/GenBank/DDBJ whole genome shotgun (WGS) entry which is preliminary data.</text>
</comment>
<organism evidence="1 2">
    <name type="scientific">Eleusine coracana subsp. coracana</name>
    <dbReference type="NCBI Taxonomy" id="191504"/>
    <lineage>
        <taxon>Eukaryota</taxon>
        <taxon>Viridiplantae</taxon>
        <taxon>Streptophyta</taxon>
        <taxon>Embryophyta</taxon>
        <taxon>Tracheophyta</taxon>
        <taxon>Spermatophyta</taxon>
        <taxon>Magnoliopsida</taxon>
        <taxon>Liliopsida</taxon>
        <taxon>Poales</taxon>
        <taxon>Poaceae</taxon>
        <taxon>PACMAD clade</taxon>
        <taxon>Chloridoideae</taxon>
        <taxon>Cynodonteae</taxon>
        <taxon>Eleusininae</taxon>
        <taxon>Eleusine</taxon>
    </lineage>
</organism>
<sequence length="161" mass="17279">MSRLDGAALQERRSGPLEQPWVCWMPLPAASRRKVELALPLLKRRHQKKGPRRWARSNAAPTWVWSLPRITERAAIAIVVLVVEHGLLHQGLGLVGVAADEVAGDDIHRGELHAAVGGVHLGDVGLRGLALHRVVAAAHLVVVDALGDVLQRHAPQAGAVA</sequence>
<name>A0AAV5BM65_ELECO</name>
<dbReference type="Proteomes" id="UP001054889">
    <property type="component" value="Unassembled WGS sequence"/>
</dbReference>
<evidence type="ECO:0000313" key="1">
    <source>
        <dbReference type="EMBL" id="GJM87541.1"/>
    </source>
</evidence>
<reference evidence="1" key="1">
    <citation type="journal article" date="2018" name="DNA Res.">
        <title>Multiple hybrid de novo genome assembly of finger millet, an orphan allotetraploid crop.</title>
        <authorList>
            <person name="Hatakeyama M."/>
            <person name="Aluri S."/>
            <person name="Balachadran M.T."/>
            <person name="Sivarajan S.R."/>
            <person name="Patrignani A."/>
            <person name="Gruter S."/>
            <person name="Poveda L."/>
            <person name="Shimizu-Inatsugi R."/>
            <person name="Baeten J."/>
            <person name="Francoijs K.J."/>
            <person name="Nataraja K.N."/>
            <person name="Reddy Y.A.N."/>
            <person name="Phadnis S."/>
            <person name="Ravikumar R.L."/>
            <person name="Schlapbach R."/>
            <person name="Sreeman S.M."/>
            <person name="Shimizu K.K."/>
        </authorList>
    </citation>
    <scope>NUCLEOTIDE SEQUENCE</scope>
</reference>